<dbReference type="InterPro" id="IPR036108">
    <property type="entry name" value="4pyrrol_syn_uPrphyn_synt_sf"/>
</dbReference>
<dbReference type="EMBL" id="QYZD01000040">
    <property type="protein sequence ID" value="RJG19065.1"/>
    <property type="molecule type" value="Genomic_DNA"/>
</dbReference>
<reference evidence="2" key="1">
    <citation type="submission" date="2018-09" db="EMBL/GenBank/DDBJ databases">
        <title>Paenibacillus SK2017-BO5.</title>
        <authorList>
            <person name="Piskunova J.V."/>
            <person name="Dubiley S.A."/>
            <person name="Severinov K.V."/>
        </authorList>
    </citation>
    <scope>NUCLEOTIDE SEQUENCE [LARGE SCALE GENOMIC DNA]</scope>
    <source>
        <strain evidence="2">BO5</strain>
    </source>
</reference>
<dbReference type="RefSeq" id="WP_119796282.1">
    <property type="nucleotide sequence ID" value="NZ_QYZD01000040.1"/>
</dbReference>
<dbReference type="CDD" id="cd06578">
    <property type="entry name" value="HemD"/>
    <property type="match status" value="1"/>
</dbReference>
<comment type="caution">
    <text evidence="2">The sequence shown here is derived from an EMBL/GenBank/DDBJ whole genome shotgun (WGS) entry which is preliminary data.</text>
</comment>
<proteinExistence type="predicted"/>
<protein>
    <submittedName>
        <fullName evidence="2">Uroporphyrinogen-III synthase</fullName>
        <ecNumber evidence="2">4.2.1.75</ecNumber>
    </submittedName>
</protein>
<feature type="domain" description="Tetrapyrrole biosynthesis uroporphyrinogen III synthase" evidence="1">
    <location>
        <begin position="19"/>
        <end position="260"/>
    </location>
</feature>
<evidence type="ECO:0000313" key="2">
    <source>
        <dbReference type="EMBL" id="RJG19065.1"/>
    </source>
</evidence>
<name>A0A3A3GC07_PANTH</name>
<dbReference type="PANTHER" id="PTHR40082">
    <property type="entry name" value="BLR5956 PROTEIN"/>
    <property type="match status" value="1"/>
</dbReference>
<organism evidence="2">
    <name type="scientific">Paenibacillus thiaminolyticus</name>
    <name type="common">Bacillus thiaminolyticus</name>
    <dbReference type="NCBI Taxonomy" id="49283"/>
    <lineage>
        <taxon>Bacteria</taxon>
        <taxon>Bacillati</taxon>
        <taxon>Bacillota</taxon>
        <taxon>Bacilli</taxon>
        <taxon>Bacillales</taxon>
        <taxon>Paenibacillaceae</taxon>
        <taxon>Paenibacillus</taxon>
    </lineage>
</organism>
<dbReference type="GO" id="GO:0004852">
    <property type="term" value="F:uroporphyrinogen-III synthase activity"/>
    <property type="evidence" value="ECO:0007669"/>
    <property type="project" value="UniProtKB-EC"/>
</dbReference>
<dbReference type="GO" id="GO:0006780">
    <property type="term" value="P:uroporphyrinogen III biosynthetic process"/>
    <property type="evidence" value="ECO:0007669"/>
    <property type="project" value="InterPro"/>
</dbReference>
<sequence>MAKLEGKTIVITGPRKAEEMSALVRKQGGTPWVRPTQGTMLEGFERLEAEVDRLLEAPVSLAVWTTGMGLDRLLEAAREAGKEEAFLRKLTEMKHAARGYKTVNALKRIGILPAVRDDDGSTAGLLRSLDASGTGLAGRLVSLQLHGDPAPALVQYFKQAGADTMELMPYRHTPPPEDGLRQLTGELLAGEVDAVAMTSAPQARFLFDYANRNGLTERLLEVFANRTWMAAVGKVTAAAITEAGVQRIMIPEEERMGALIVELSKHFEKESGTAE</sequence>
<dbReference type="InterPro" id="IPR039793">
    <property type="entry name" value="UROS/Hem4"/>
</dbReference>
<dbReference type="OrthoDB" id="9775656at2"/>
<keyword evidence="2" id="KW-0456">Lyase</keyword>
<dbReference type="Proteomes" id="UP000266177">
    <property type="component" value="Unassembled WGS sequence"/>
</dbReference>
<dbReference type="SUPFAM" id="SSF69618">
    <property type="entry name" value="HemD-like"/>
    <property type="match status" value="1"/>
</dbReference>
<evidence type="ECO:0000259" key="1">
    <source>
        <dbReference type="Pfam" id="PF02602"/>
    </source>
</evidence>
<dbReference type="Pfam" id="PF02602">
    <property type="entry name" value="HEM4"/>
    <property type="match status" value="1"/>
</dbReference>
<dbReference type="InterPro" id="IPR003754">
    <property type="entry name" value="4pyrrol_synth_uPrphyn_synth"/>
</dbReference>
<gene>
    <name evidence="2" type="ORF">DQX05_26375</name>
</gene>
<dbReference type="EC" id="4.2.1.75" evidence="2"/>
<dbReference type="AlphaFoldDB" id="A0A3A3GC07"/>
<dbReference type="Gene3D" id="3.40.50.10090">
    <property type="match status" value="2"/>
</dbReference>
<dbReference type="PANTHER" id="PTHR40082:SF1">
    <property type="entry name" value="BLR5956 PROTEIN"/>
    <property type="match status" value="1"/>
</dbReference>
<accession>A0A3A3GC07</accession>
<dbReference type="NCBIfam" id="NF004584">
    <property type="entry name" value="PRK05928.2-1"/>
    <property type="match status" value="1"/>
</dbReference>